<dbReference type="EMBL" id="PGFH01000001">
    <property type="protein sequence ID" value="PJJ81329.1"/>
    <property type="molecule type" value="Genomic_DNA"/>
</dbReference>
<gene>
    <name evidence="1" type="ORF">CLV85_0500</name>
</gene>
<evidence type="ECO:0000313" key="2">
    <source>
        <dbReference type="Proteomes" id="UP000231742"/>
    </source>
</evidence>
<dbReference type="Proteomes" id="UP000231742">
    <property type="component" value="Unassembled WGS sequence"/>
</dbReference>
<reference evidence="1 2" key="1">
    <citation type="submission" date="2017-11" db="EMBL/GenBank/DDBJ databases">
        <title>Genomic Encyclopedia of Archaeal and Bacterial Type Strains, Phase II (KMG-II): From Individual Species to Whole Genera.</title>
        <authorList>
            <person name="Goeker M."/>
        </authorList>
    </citation>
    <scope>NUCLEOTIDE SEQUENCE [LARGE SCALE GENOMIC DNA]</scope>
    <source>
        <strain evidence="1 2">DSM 16400</strain>
    </source>
</reference>
<comment type="caution">
    <text evidence="1">The sequence shown here is derived from an EMBL/GenBank/DDBJ whole genome shotgun (WGS) entry which is preliminary data.</text>
</comment>
<accession>A0A2M9D6I9</accession>
<organism evidence="1 2">
    <name type="scientific">Salinibacterium amurskyense</name>
    <dbReference type="NCBI Taxonomy" id="205941"/>
    <lineage>
        <taxon>Bacteria</taxon>
        <taxon>Bacillati</taxon>
        <taxon>Actinomycetota</taxon>
        <taxon>Actinomycetes</taxon>
        <taxon>Micrococcales</taxon>
        <taxon>Microbacteriaceae</taxon>
        <taxon>Salinibacterium</taxon>
    </lineage>
</organism>
<evidence type="ECO:0000313" key="1">
    <source>
        <dbReference type="EMBL" id="PJJ81329.1"/>
    </source>
</evidence>
<protein>
    <submittedName>
        <fullName evidence="1">Uncharacterized protein</fullName>
    </submittedName>
</protein>
<sequence>MGRMNAQRELLRIEIEDVEISKLARLLTSYTTGVFNQTLRFVAKVGGDTRYESGTFSSNHMFDPMNPDEAYAPRMVENLAKLREEIEADGWVVTEQGAQSWALTFARPEST</sequence>
<keyword evidence="2" id="KW-1185">Reference proteome</keyword>
<name>A0A2M9D6I9_9MICO</name>
<proteinExistence type="predicted"/>
<dbReference type="AlphaFoldDB" id="A0A2M9D6I9"/>